<sequence>MANIGLSNASVDELVPSSERRRLAVTAGISKRRRWEAVLHVVLFAAAFVFVAAMVCGIGT</sequence>
<keyword evidence="1" id="KW-0472">Membrane</keyword>
<keyword evidence="1" id="KW-1133">Transmembrane helix</keyword>
<dbReference type="EMBL" id="CP117255">
    <property type="protein sequence ID" value="WFR95123.1"/>
    <property type="molecule type" value="Genomic_DNA"/>
</dbReference>
<dbReference type="RefSeq" id="WP_111222049.1">
    <property type="nucleotide sequence ID" value="NZ_CP117255.1"/>
</dbReference>
<name>A0AAF1KQG1_9HYPH</name>
<dbReference type="KEGG" id="rtu:PR017_15160"/>
<organism evidence="2 3">
    <name type="scientific">Rhizobium tumorigenes</name>
    <dbReference type="NCBI Taxonomy" id="2041385"/>
    <lineage>
        <taxon>Bacteria</taxon>
        <taxon>Pseudomonadati</taxon>
        <taxon>Pseudomonadota</taxon>
        <taxon>Alphaproteobacteria</taxon>
        <taxon>Hyphomicrobiales</taxon>
        <taxon>Rhizobiaceae</taxon>
        <taxon>Rhizobium/Agrobacterium group</taxon>
        <taxon>Rhizobium</taxon>
    </lineage>
</organism>
<gene>
    <name evidence="2" type="ORF">PR017_15160</name>
</gene>
<keyword evidence="1" id="KW-0812">Transmembrane</keyword>
<proteinExistence type="predicted"/>
<protein>
    <submittedName>
        <fullName evidence="2">Uncharacterized protein</fullName>
    </submittedName>
</protein>
<reference evidence="3" key="2">
    <citation type="journal article" date="2023" name="MicrobiologyOpen">
        <title>Genomics of the tumorigenes clade of the family Rhizobiaceae and description of Rhizobium rhododendri sp. nov.</title>
        <authorList>
            <person name="Kuzmanovic N."/>
            <person name="diCenzo G.C."/>
            <person name="Bunk B."/>
            <person name="Sproeer C."/>
            <person name="Fruehling A."/>
            <person name="Neumann-Schaal M."/>
            <person name="Overmann J."/>
            <person name="Smalla K."/>
        </authorList>
    </citation>
    <scope>NUCLEOTIDE SEQUENCE [LARGE SCALE GENOMIC DNA]</scope>
    <source>
        <strain evidence="3">1078</strain>
    </source>
</reference>
<keyword evidence="3" id="KW-1185">Reference proteome</keyword>
<feature type="transmembrane region" description="Helical" evidence="1">
    <location>
        <begin position="37"/>
        <end position="58"/>
    </location>
</feature>
<dbReference type="Proteomes" id="UP000249499">
    <property type="component" value="Chromosome"/>
</dbReference>
<evidence type="ECO:0000313" key="2">
    <source>
        <dbReference type="EMBL" id="WFR95123.1"/>
    </source>
</evidence>
<accession>A0AAF1KQG1</accession>
<dbReference type="AlphaFoldDB" id="A0AAF1KQG1"/>
<reference evidence="2 3" key="1">
    <citation type="journal article" date="2018" name="Sci. Rep.">
        <title>Rhizobium tumorigenes sp. nov., a novel plant tumorigenic bacterium isolated from cane gall tumors on thornless blackberry.</title>
        <authorList>
            <person name="Kuzmanovi N."/>
            <person name="Smalla K."/>
            <person name="Gronow S."/>
            <person name="PuBawska J."/>
        </authorList>
    </citation>
    <scope>NUCLEOTIDE SEQUENCE [LARGE SCALE GENOMIC DNA]</scope>
    <source>
        <strain evidence="2 3">1078</strain>
    </source>
</reference>
<evidence type="ECO:0000256" key="1">
    <source>
        <dbReference type="SAM" id="Phobius"/>
    </source>
</evidence>
<evidence type="ECO:0000313" key="3">
    <source>
        <dbReference type="Proteomes" id="UP000249499"/>
    </source>
</evidence>